<name>A0ABR0K3H2_9EURO</name>
<gene>
    <name evidence="2" type="ORF">LTR24_007287</name>
</gene>
<feature type="compositionally biased region" description="Polar residues" evidence="1">
    <location>
        <begin position="352"/>
        <end position="369"/>
    </location>
</feature>
<dbReference type="EMBL" id="JAVRRG010000107">
    <property type="protein sequence ID" value="KAK5085021.1"/>
    <property type="molecule type" value="Genomic_DNA"/>
</dbReference>
<feature type="compositionally biased region" description="Polar residues" evidence="1">
    <location>
        <begin position="1"/>
        <end position="32"/>
    </location>
</feature>
<evidence type="ECO:0000313" key="2">
    <source>
        <dbReference type="EMBL" id="KAK5085021.1"/>
    </source>
</evidence>
<proteinExistence type="predicted"/>
<keyword evidence="3" id="KW-1185">Reference proteome</keyword>
<protein>
    <submittedName>
        <fullName evidence="2">Uncharacterized protein</fullName>
    </submittedName>
</protein>
<organism evidence="2 3">
    <name type="scientific">Lithohypha guttulata</name>
    <dbReference type="NCBI Taxonomy" id="1690604"/>
    <lineage>
        <taxon>Eukaryota</taxon>
        <taxon>Fungi</taxon>
        <taxon>Dikarya</taxon>
        <taxon>Ascomycota</taxon>
        <taxon>Pezizomycotina</taxon>
        <taxon>Eurotiomycetes</taxon>
        <taxon>Chaetothyriomycetidae</taxon>
        <taxon>Chaetothyriales</taxon>
        <taxon>Trichomeriaceae</taxon>
        <taxon>Lithohypha</taxon>
    </lineage>
</organism>
<accession>A0ABR0K3H2</accession>
<comment type="caution">
    <text evidence="2">The sequence shown here is derived from an EMBL/GenBank/DDBJ whole genome shotgun (WGS) entry which is preliminary data.</text>
</comment>
<dbReference type="Proteomes" id="UP001345013">
    <property type="component" value="Unassembled WGS sequence"/>
</dbReference>
<reference evidence="2 3" key="1">
    <citation type="submission" date="2023-08" db="EMBL/GenBank/DDBJ databases">
        <title>Black Yeasts Isolated from many extreme environments.</title>
        <authorList>
            <person name="Coleine C."/>
            <person name="Stajich J.E."/>
            <person name="Selbmann L."/>
        </authorList>
    </citation>
    <scope>NUCLEOTIDE SEQUENCE [LARGE SCALE GENOMIC DNA]</scope>
    <source>
        <strain evidence="2 3">CCFEE 5885</strain>
    </source>
</reference>
<evidence type="ECO:0000256" key="1">
    <source>
        <dbReference type="SAM" id="MobiDB-lite"/>
    </source>
</evidence>
<sequence length="382" mass="40939">MTSNVNDTPTGNPSTTKSIQPQSLNAGSNCDSPPQAAVDAITSPGSPRVCREVEIVLQLGSFIRFADGRIKLVEGRLFRNIEGLPLPLHKITTIKELISVQNRFFPATYLAHGLDPNHIGAWYVFLRPADEKARTHGPLTNEQEWSAEVKTLSETVNKPCKAHKLPKCALCQAPPIIIACFNDMHLQNGLATRGLAPGTKIDFLDYHSAALADIYMSASDTLRQSIASLQREVRGKPFRALTTPYSLPAYNGDEYIGSLVLSAPRSLGLVPGATLTASAQITLPSQGPAPAQVQHFSAQVGRRQDQSVLEVSRTQATTLPFRADRAAAHQRGPGLVPDQPYGAAPQAGGGATNSNGKRSAAKSTSGDQQKTSPSEKPTKKPR</sequence>
<feature type="region of interest" description="Disordered" evidence="1">
    <location>
        <begin position="1"/>
        <end position="43"/>
    </location>
</feature>
<feature type="region of interest" description="Disordered" evidence="1">
    <location>
        <begin position="326"/>
        <end position="382"/>
    </location>
</feature>
<evidence type="ECO:0000313" key="3">
    <source>
        <dbReference type="Proteomes" id="UP001345013"/>
    </source>
</evidence>